<evidence type="ECO:0000256" key="4">
    <source>
        <dbReference type="ARBA" id="ARBA00005072"/>
    </source>
</evidence>
<name>B7C7M5_9FIRM</name>
<dbReference type="PIRSF" id="PIRSF006468">
    <property type="entry name" value="BCAT1"/>
    <property type="match status" value="1"/>
</dbReference>
<comment type="caution">
    <text evidence="16">The sequence shown here is derived from an EMBL/GenBank/DDBJ whole genome shotgun (WGS) entry which is preliminary data.</text>
</comment>
<dbReference type="Gene3D" id="3.30.470.10">
    <property type="match status" value="1"/>
</dbReference>
<comment type="pathway">
    <text evidence="2">Amino-acid biosynthesis; L-isoleucine biosynthesis; L-isoleucine from 2-oxobutanoate: step 4/4.</text>
</comment>
<dbReference type="InterPro" id="IPR001544">
    <property type="entry name" value="Aminotrans_IV"/>
</dbReference>
<comment type="catalytic activity">
    <reaction evidence="14">
        <text>L-leucine + 2-oxoglutarate = 4-methyl-2-oxopentanoate + L-glutamate</text>
        <dbReference type="Rhea" id="RHEA:18321"/>
        <dbReference type="ChEBI" id="CHEBI:16810"/>
        <dbReference type="ChEBI" id="CHEBI:17865"/>
        <dbReference type="ChEBI" id="CHEBI:29985"/>
        <dbReference type="ChEBI" id="CHEBI:57427"/>
        <dbReference type="EC" id="2.6.1.42"/>
    </reaction>
</comment>
<reference evidence="16 17" key="2">
    <citation type="submission" date="2008-11" db="EMBL/GenBank/DDBJ databases">
        <title>Draft genome sequence of Eubacterium biforme (DSM 3989).</title>
        <authorList>
            <person name="Sudarsanam P."/>
            <person name="Ley R."/>
            <person name="Guruge J."/>
            <person name="Turnbaugh P.J."/>
            <person name="Mahowald M."/>
            <person name="Liep D."/>
            <person name="Gordon J."/>
        </authorList>
    </citation>
    <scope>NUCLEOTIDE SEQUENCE [LARGE SCALE GENOMIC DNA]</scope>
    <source>
        <strain evidence="16 17">DSM 3989</strain>
    </source>
</reference>
<dbReference type="InterPro" id="IPR033939">
    <property type="entry name" value="BCAT_family"/>
</dbReference>
<comment type="catalytic activity">
    <reaction evidence="13">
        <text>L-isoleucine + 2-oxoglutarate = (S)-3-methyl-2-oxopentanoate + L-glutamate</text>
        <dbReference type="Rhea" id="RHEA:24801"/>
        <dbReference type="ChEBI" id="CHEBI:16810"/>
        <dbReference type="ChEBI" id="CHEBI:29985"/>
        <dbReference type="ChEBI" id="CHEBI:35146"/>
        <dbReference type="ChEBI" id="CHEBI:58045"/>
        <dbReference type="EC" id="2.6.1.42"/>
    </reaction>
</comment>
<keyword evidence="11" id="KW-0100">Branched-chain amino acid biosynthesis</keyword>
<evidence type="ECO:0000256" key="6">
    <source>
        <dbReference type="ARBA" id="ARBA00013053"/>
    </source>
</evidence>
<dbReference type="InterPro" id="IPR043132">
    <property type="entry name" value="BCAT-like_C"/>
</dbReference>
<keyword evidence="7 16" id="KW-0032">Aminotransferase</keyword>
<evidence type="ECO:0000256" key="12">
    <source>
        <dbReference type="ARBA" id="ARBA00048212"/>
    </source>
</evidence>
<evidence type="ECO:0000256" key="9">
    <source>
        <dbReference type="ARBA" id="ARBA00022679"/>
    </source>
</evidence>
<evidence type="ECO:0000256" key="7">
    <source>
        <dbReference type="ARBA" id="ARBA00022576"/>
    </source>
</evidence>
<dbReference type="EMBL" id="ABYT01000014">
    <property type="protein sequence ID" value="EEC91225.1"/>
    <property type="molecule type" value="Genomic_DNA"/>
</dbReference>
<evidence type="ECO:0000256" key="1">
    <source>
        <dbReference type="ARBA" id="ARBA00001933"/>
    </source>
</evidence>
<keyword evidence="9 16" id="KW-0808">Transferase</keyword>
<dbReference type="InterPro" id="IPR043131">
    <property type="entry name" value="BCAT-like_N"/>
</dbReference>
<dbReference type="Gene3D" id="3.20.10.10">
    <property type="entry name" value="D-amino Acid Aminotransferase, subunit A, domain 2"/>
    <property type="match status" value="1"/>
</dbReference>
<dbReference type="AlphaFoldDB" id="B7C7M5"/>
<dbReference type="GO" id="GO:0009099">
    <property type="term" value="P:L-valine biosynthetic process"/>
    <property type="evidence" value="ECO:0007669"/>
    <property type="project" value="UniProtKB-UniPathway"/>
</dbReference>
<evidence type="ECO:0000256" key="13">
    <source>
        <dbReference type="ARBA" id="ARBA00048798"/>
    </source>
</evidence>
<dbReference type="SUPFAM" id="SSF56752">
    <property type="entry name" value="D-aminoacid aminotransferase-like PLP-dependent enzymes"/>
    <property type="match status" value="1"/>
</dbReference>
<keyword evidence="10" id="KW-0663">Pyridoxal phosphate</keyword>
<evidence type="ECO:0000256" key="15">
    <source>
        <dbReference type="PIRSR" id="PIRSR006468-1"/>
    </source>
</evidence>
<evidence type="ECO:0000256" key="2">
    <source>
        <dbReference type="ARBA" id="ARBA00004824"/>
    </source>
</evidence>
<reference evidence="16 17" key="1">
    <citation type="submission" date="2008-10" db="EMBL/GenBank/DDBJ databases">
        <authorList>
            <person name="Fulton L."/>
            <person name="Clifton S."/>
            <person name="Fulton B."/>
            <person name="Xu J."/>
            <person name="Minx P."/>
            <person name="Pepin K.H."/>
            <person name="Johnson M."/>
            <person name="Bhonagiri V."/>
            <person name="Nash W.E."/>
            <person name="Mardis E.R."/>
            <person name="Wilson R.K."/>
        </authorList>
    </citation>
    <scope>NUCLEOTIDE SEQUENCE [LARGE SCALE GENOMIC DNA]</scope>
    <source>
        <strain evidence="16 17">DSM 3989</strain>
    </source>
</reference>
<feature type="modified residue" description="N6-(pyridoxal phosphate)lysine" evidence="15">
    <location>
        <position position="201"/>
    </location>
</feature>
<evidence type="ECO:0000256" key="14">
    <source>
        <dbReference type="ARBA" id="ARBA00049229"/>
    </source>
</evidence>
<gene>
    <name evidence="16" type="primary">ilvE</name>
    <name evidence="16" type="ORF">EUBIFOR_00173</name>
</gene>
<evidence type="ECO:0000256" key="10">
    <source>
        <dbReference type="ARBA" id="ARBA00022898"/>
    </source>
</evidence>
<dbReference type="eggNOG" id="COG0115">
    <property type="taxonomic scope" value="Bacteria"/>
</dbReference>
<keyword evidence="8" id="KW-0028">Amino-acid biosynthesis</keyword>
<comment type="catalytic activity">
    <reaction evidence="12">
        <text>L-valine + 2-oxoglutarate = 3-methyl-2-oxobutanoate + L-glutamate</text>
        <dbReference type="Rhea" id="RHEA:24813"/>
        <dbReference type="ChEBI" id="CHEBI:11851"/>
        <dbReference type="ChEBI" id="CHEBI:16810"/>
        <dbReference type="ChEBI" id="CHEBI:29985"/>
        <dbReference type="ChEBI" id="CHEBI:57762"/>
        <dbReference type="EC" id="2.6.1.42"/>
    </reaction>
</comment>
<dbReference type="NCBIfam" id="NF009897">
    <property type="entry name" value="PRK13357.1"/>
    <property type="match status" value="1"/>
</dbReference>
<dbReference type="UniPathway" id="UPA00048">
    <property type="reaction ID" value="UER00073"/>
</dbReference>
<evidence type="ECO:0000256" key="3">
    <source>
        <dbReference type="ARBA" id="ARBA00004931"/>
    </source>
</evidence>
<dbReference type="PANTHER" id="PTHR11825">
    <property type="entry name" value="SUBGROUP IIII AMINOTRANSFERASE"/>
    <property type="match status" value="1"/>
</dbReference>
<evidence type="ECO:0000313" key="16">
    <source>
        <dbReference type="EMBL" id="EEC91225.1"/>
    </source>
</evidence>
<dbReference type="UniPathway" id="UPA00047">
    <property type="reaction ID" value="UER00058"/>
</dbReference>
<evidence type="ECO:0000256" key="5">
    <source>
        <dbReference type="ARBA" id="ARBA00009320"/>
    </source>
</evidence>
<keyword evidence="17" id="KW-1185">Reference proteome</keyword>
<dbReference type="PANTHER" id="PTHR11825:SF44">
    <property type="entry name" value="BRANCHED-CHAIN-AMINO-ACID AMINOTRANSFERASE"/>
    <property type="match status" value="1"/>
</dbReference>
<dbReference type="InterPro" id="IPR036038">
    <property type="entry name" value="Aminotransferase-like"/>
</dbReference>
<dbReference type="GO" id="GO:0052655">
    <property type="term" value="F:L-valine-2-oxoglutarate transaminase activity"/>
    <property type="evidence" value="ECO:0007669"/>
    <property type="project" value="RHEA"/>
</dbReference>
<protein>
    <recommendedName>
        <fullName evidence="6">branched-chain-amino-acid transaminase</fullName>
        <ecNumber evidence="6">2.6.1.42</ecNumber>
    </recommendedName>
</protein>
<sequence>MFRKEDKFMEVQFVESKNLKEKPTGALGFGKYYTDYMFVMDWDAGQEWHDARVVPYGPLEFDPASMVLHYAQETFEGLKAYRTKDGKVQLFRPEMNAKRFANSNKRLSMPTLPVDMFVEAVKTIVKYSEDWIPTGEGESLYIRPFMFATEAAIGVHAASHYKFMIICSPVGAYYAEGVNPVKIYVEDEYVRATKGGTGFTKCGGNYAGSLAAQVKAEELGYSQVLWLDGVHRKYIEEVGSMNVMFEIDNKIVTAPCEGTVLPGVTRDSILHILKDWGYEIEERHLSVDELMEAGHNGKLQEAWGTGTAAVISPIGELYYKGDKVTVSDFKTGELTQKLYDTLTGIQWGTIEDPYGWTVVVD</sequence>
<proteinExistence type="inferred from homology"/>
<comment type="similarity">
    <text evidence="5">Belongs to the class-IV pyridoxal-phosphate-dependent aminotransferase family.</text>
</comment>
<evidence type="ECO:0000256" key="11">
    <source>
        <dbReference type="ARBA" id="ARBA00023304"/>
    </source>
</evidence>
<dbReference type="STRING" id="518637.EUBIFOR_00173"/>
<dbReference type="UniPathway" id="UPA00049">
    <property type="reaction ID" value="UER00062"/>
</dbReference>
<dbReference type="Pfam" id="PF01063">
    <property type="entry name" value="Aminotran_4"/>
    <property type="match status" value="1"/>
</dbReference>
<dbReference type="EC" id="2.6.1.42" evidence="6"/>
<dbReference type="Proteomes" id="UP000004315">
    <property type="component" value="Unassembled WGS sequence"/>
</dbReference>
<organism evidence="16 17">
    <name type="scientific">Holdemanella biformis DSM 3989</name>
    <dbReference type="NCBI Taxonomy" id="518637"/>
    <lineage>
        <taxon>Bacteria</taxon>
        <taxon>Bacillati</taxon>
        <taxon>Bacillota</taxon>
        <taxon>Erysipelotrichia</taxon>
        <taxon>Erysipelotrichales</taxon>
        <taxon>Erysipelotrichaceae</taxon>
        <taxon>Holdemanella</taxon>
    </lineage>
</organism>
<dbReference type="HOGENOM" id="CLU_031922_0_2_9"/>
<dbReference type="CDD" id="cd01557">
    <property type="entry name" value="BCAT_beta_family"/>
    <property type="match status" value="1"/>
</dbReference>
<evidence type="ECO:0000313" key="17">
    <source>
        <dbReference type="Proteomes" id="UP000004315"/>
    </source>
</evidence>
<dbReference type="InterPro" id="IPR005786">
    <property type="entry name" value="B_amino_transII"/>
</dbReference>
<dbReference type="GO" id="GO:0009098">
    <property type="term" value="P:L-leucine biosynthetic process"/>
    <property type="evidence" value="ECO:0007669"/>
    <property type="project" value="UniProtKB-UniPathway"/>
</dbReference>
<comment type="pathway">
    <text evidence="3">Amino-acid biosynthesis; L-valine biosynthesis; L-valine from pyruvate: step 4/4.</text>
</comment>
<accession>B7C7M5</accession>
<dbReference type="GO" id="GO:0009097">
    <property type="term" value="P:isoleucine biosynthetic process"/>
    <property type="evidence" value="ECO:0007669"/>
    <property type="project" value="UniProtKB-UniPathway"/>
</dbReference>
<comment type="pathway">
    <text evidence="4">Amino-acid biosynthesis; L-leucine biosynthesis; L-leucine from 3-methyl-2-oxobutanoate: step 4/4.</text>
</comment>
<dbReference type="NCBIfam" id="TIGR01123">
    <property type="entry name" value="ilvE_II"/>
    <property type="match status" value="1"/>
</dbReference>
<dbReference type="GO" id="GO:0052656">
    <property type="term" value="F:L-isoleucine-2-oxoglutarate transaminase activity"/>
    <property type="evidence" value="ECO:0007669"/>
    <property type="project" value="RHEA"/>
</dbReference>
<evidence type="ECO:0000256" key="8">
    <source>
        <dbReference type="ARBA" id="ARBA00022605"/>
    </source>
</evidence>
<comment type="cofactor">
    <cofactor evidence="1">
        <name>pyridoxal 5'-phosphate</name>
        <dbReference type="ChEBI" id="CHEBI:597326"/>
    </cofactor>
</comment>
<dbReference type="GO" id="GO:0052654">
    <property type="term" value="F:L-leucine-2-oxoglutarate transaminase activity"/>
    <property type="evidence" value="ECO:0007669"/>
    <property type="project" value="RHEA"/>
</dbReference>